<sequence length="72" mass="7734">MADLHSTALLLGIKDPHIKLTHGLQEESYGDVQQFRPSAQSASLDVKGSHRKVLTVTGISIICLKPVLTVAV</sequence>
<keyword evidence="2" id="KW-1185">Reference proteome</keyword>
<dbReference type="EMBL" id="JACCEL010000032">
    <property type="protein sequence ID" value="MBG9979174.1"/>
    <property type="molecule type" value="Genomic_DNA"/>
</dbReference>
<evidence type="ECO:0000313" key="1">
    <source>
        <dbReference type="EMBL" id="MBG9979174.1"/>
    </source>
</evidence>
<dbReference type="Proteomes" id="UP000823401">
    <property type="component" value="Unassembled WGS sequence"/>
</dbReference>
<name>A0ABS0LM10_9LACT</name>
<comment type="caution">
    <text evidence="1">The sequence shown here is derived from an EMBL/GenBank/DDBJ whole genome shotgun (WGS) entry which is preliminary data.</text>
</comment>
<evidence type="ECO:0000313" key="2">
    <source>
        <dbReference type="Proteomes" id="UP000823401"/>
    </source>
</evidence>
<accession>A0ABS0LM10</accession>
<organism evidence="1 2">
    <name type="scientific">Ruoffia tabacinasalis</name>
    <dbReference type="NCBI Taxonomy" id="87458"/>
    <lineage>
        <taxon>Bacteria</taxon>
        <taxon>Bacillati</taxon>
        <taxon>Bacillota</taxon>
        <taxon>Bacilli</taxon>
        <taxon>Lactobacillales</taxon>
        <taxon>Aerococcaceae</taxon>
        <taxon>Ruoffia</taxon>
    </lineage>
</organism>
<protein>
    <submittedName>
        <fullName evidence="1">Uncharacterized protein</fullName>
    </submittedName>
</protein>
<gene>
    <name evidence="1" type="ORF">HYQ42_10325</name>
</gene>
<reference evidence="1 2" key="1">
    <citation type="submission" date="2020-07" db="EMBL/GenBank/DDBJ databases">
        <title>Facklamia lactis sp. nov., isolated from raw milk.</title>
        <authorList>
            <person name="Doll E.V."/>
            <person name="Huptas C."/>
            <person name="Staib L."/>
            <person name="Wenning M."/>
            <person name="Scherer S."/>
        </authorList>
    </citation>
    <scope>NUCLEOTIDE SEQUENCE [LARGE SCALE GENOMIC DNA]</scope>
    <source>
        <strain evidence="1 2">DSM 104272</strain>
    </source>
</reference>
<proteinExistence type="predicted"/>
<dbReference type="RefSeq" id="WP_197105203.1">
    <property type="nucleotide sequence ID" value="NZ_JACCEL010000032.1"/>
</dbReference>